<keyword evidence="1" id="KW-1133">Transmembrane helix</keyword>
<dbReference type="OrthoDB" id="423190at2759"/>
<proteinExistence type="predicted"/>
<keyword evidence="1" id="KW-0472">Membrane</keyword>
<keyword evidence="2" id="KW-0732">Signal</keyword>
<dbReference type="EMBL" id="LSRX01000523">
    <property type="protein sequence ID" value="OLP94920.1"/>
    <property type="molecule type" value="Genomic_DNA"/>
</dbReference>
<keyword evidence="4" id="KW-1185">Reference proteome</keyword>
<reference evidence="3 4" key="1">
    <citation type="submission" date="2016-02" db="EMBL/GenBank/DDBJ databases">
        <title>Genome analysis of coral dinoflagellate symbionts highlights evolutionary adaptations to a symbiotic lifestyle.</title>
        <authorList>
            <person name="Aranda M."/>
            <person name="Li Y."/>
            <person name="Liew Y.J."/>
            <person name="Baumgarten S."/>
            <person name="Simakov O."/>
            <person name="Wilson M."/>
            <person name="Piel J."/>
            <person name="Ashoor H."/>
            <person name="Bougouffa S."/>
            <person name="Bajic V.B."/>
            <person name="Ryu T."/>
            <person name="Ravasi T."/>
            <person name="Bayer T."/>
            <person name="Micklem G."/>
            <person name="Kim H."/>
            <person name="Bhak J."/>
            <person name="Lajeunesse T.C."/>
            <person name="Voolstra C.R."/>
        </authorList>
    </citation>
    <scope>NUCLEOTIDE SEQUENCE [LARGE SCALE GENOMIC DNA]</scope>
    <source>
        <strain evidence="3 4">CCMP2467</strain>
    </source>
</reference>
<feature type="chain" id="PRO_5012480656" evidence="2">
    <location>
        <begin position="19"/>
        <end position="176"/>
    </location>
</feature>
<evidence type="ECO:0000313" key="4">
    <source>
        <dbReference type="Proteomes" id="UP000186817"/>
    </source>
</evidence>
<dbReference type="AlphaFoldDB" id="A0A1Q9DIF9"/>
<feature type="transmembrane region" description="Helical" evidence="1">
    <location>
        <begin position="123"/>
        <end position="144"/>
    </location>
</feature>
<dbReference type="Proteomes" id="UP000186817">
    <property type="component" value="Unassembled WGS sequence"/>
</dbReference>
<evidence type="ECO:0000256" key="2">
    <source>
        <dbReference type="SAM" id="SignalP"/>
    </source>
</evidence>
<evidence type="ECO:0000256" key="1">
    <source>
        <dbReference type="SAM" id="Phobius"/>
    </source>
</evidence>
<comment type="caution">
    <text evidence="3">The sequence shown here is derived from an EMBL/GenBank/DDBJ whole genome shotgun (WGS) entry which is preliminary data.</text>
</comment>
<sequence>MCPRVLVILISLCHGGEGVQNRSELAARCEVLLGEETTTTTTMWFATPSYRRTLELHPILLDAIWKDGRTMAAEFQSWLQVRVIDIFCGIAIGVPILVAAGYNYSKSFRRWTSCLDSIFQYRLCITALAFLLLIALLTSAFLGMRIVDSTQPLMQDVQDYYLSSMTGRPPEFEAEM</sequence>
<gene>
    <name evidence="3" type="ORF">AK812_SmicGene23017</name>
</gene>
<keyword evidence="1" id="KW-0812">Transmembrane</keyword>
<accession>A0A1Q9DIF9</accession>
<feature type="transmembrane region" description="Helical" evidence="1">
    <location>
        <begin position="83"/>
        <end position="102"/>
    </location>
</feature>
<protein>
    <submittedName>
        <fullName evidence="3">Uncharacterized protein</fullName>
    </submittedName>
</protein>
<organism evidence="3 4">
    <name type="scientific">Symbiodinium microadriaticum</name>
    <name type="common">Dinoflagellate</name>
    <name type="synonym">Zooxanthella microadriatica</name>
    <dbReference type="NCBI Taxonomy" id="2951"/>
    <lineage>
        <taxon>Eukaryota</taxon>
        <taxon>Sar</taxon>
        <taxon>Alveolata</taxon>
        <taxon>Dinophyceae</taxon>
        <taxon>Suessiales</taxon>
        <taxon>Symbiodiniaceae</taxon>
        <taxon>Symbiodinium</taxon>
    </lineage>
</organism>
<name>A0A1Q9DIF9_SYMMI</name>
<evidence type="ECO:0000313" key="3">
    <source>
        <dbReference type="EMBL" id="OLP94920.1"/>
    </source>
</evidence>
<feature type="signal peptide" evidence="2">
    <location>
        <begin position="1"/>
        <end position="18"/>
    </location>
</feature>